<proteinExistence type="predicted"/>
<comment type="caution">
    <text evidence="1">The sequence shown here is derived from an EMBL/GenBank/DDBJ whole genome shotgun (WGS) entry which is preliminary data.</text>
</comment>
<keyword evidence="2" id="KW-1185">Reference proteome</keyword>
<dbReference type="AlphaFoldDB" id="A0AAI8Z502"/>
<dbReference type="EMBL" id="CAVMBE010000064">
    <property type="protein sequence ID" value="CAK4032486.1"/>
    <property type="molecule type" value="Genomic_DNA"/>
</dbReference>
<dbReference type="Proteomes" id="UP001296104">
    <property type="component" value="Unassembled WGS sequence"/>
</dbReference>
<evidence type="ECO:0000313" key="1">
    <source>
        <dbReference type="EMBL" id="CAK4032486.1"/>
    </source>
</evidence>
<name>A0AAI8Z502_9PEZI</name>
<organism evidence="1 2">
    <name type="scientific">Lecanosticta acicola</name>
    <dbReference type="NCBI Taxonomy" id="111012"/>
    <lineage>
        <taxon>Eukaryota</taxon>
        <taxon>Fungi</taxon>
        <taxon>Dikarya</taxon>
        <taxon>Ascomycota</taxon>
        <taxon>Pezizomycotina</taxon>
        <taxon>Dothideomycetes</taxon>
        <taxon>Dothideomycetidae</taxon>
        <taxon>Mycosphaerellales</taxon>
        <taxon>Mycosphaerellaceae</taxon>
        <taxon>Lecanosticta</taxon>
    </lineage>
</organism>
<protein>
    <recommendedName>
        <fullName evidence="3">Transcription factor domain-containing protein</fullName>
    </recommendedName>
</protein>
<reference evidence="1" key="1">
    <citation type="submission" date="2023-11" db="EMBL/GenBank/DDBJ databases">
        <authorList>
            <person name="Alioto T."/>
            <person name="Alioto T."/>
            <person name="Gomez Garrido J."/>
        </authorList>
    </citation>
    <scope>NUCLEOTIDE SEQUENCE</scope>
</reference>
<evidence type="ECO:0000313" key="2">
    <source>
        <dbReference type="Proteomes" id="UP001296104"/>
    </source>
</evidence>
<dbReference type="PANTHER" id="PTHR38791">
    <property type="entry name" value="ZN(II)2CYS6 TRANSCRIPTION FACTOR (EUROFUNG)-RELATED-RELATED"/>
    <property type="match status" value="1"/>
</dbReference>
<gene>
    <name evidence="1" type="ORF">LECACI_7A007644</name>
</gene>
<accession>A0AAI8Z502</accession>
<dbReference type="InterPro" id="IPR053175">
    <property type="entry name" value="DHMBA_Reg_Transcription_Factor"/>
</dbReference>
<sequence length="151" mass="16855">MFRDQSEDLTRRLGGIVTEASSSASGCFTRQPSPDQYTIARNFFFDQFVTPAHLSFLDGVDPDDFLIQPILACALAVIANRHEDARGKELARQHYIAAIGSTNVALGHPRRVKEDSTLIAVFLLGVFERLHWEGSDSKKESTFSHTHMDFA</sequence>
<evidence type="ECO:0008006" key="3">
    <source>
        <dbReference type="Google" id="ProtNLM"/>
    </source>
</evidence>